<dbReference type="InterPro" id="IPR009057">
    <property type="entry name" value="Homeodomain-like_sf"/>
</dbReference>
<evidence type="ECO:0000313" key="5">
    <source>
        <dbReference type="EMBL" id="HIX80909.1"/>
    </source>
</evidence>
<keyword evidence="3" id="KW-0804">Transcription</keyword>
<protein>
    <submittedName>
        <fullName evidence="5">AraC family transcriptional regulator</fullName>
    </submittedName>
</protein>
<reference evidence="5" key="2">
    <citation type="submission" date="2021-04" db="EMBL/GenBank/DDBJ databases">
        <authorList>
            <person name="Gilroy R."/>
        </authorList>
    </citation>
    <scope>NUCLEOTIDE SEQUENCE</scope>
    <source>
        <strain evidence="5">ChiGjej1B1-14440</strain>
    </source>
</reference>
<dbReference type="EMBL" id="DXET01000073">
    <property type="protein sequence ID" value="HIX80909.1"/>
    <property type="molecule type" value="Genomic_DNA"/>
</dbReference>
<evidence type="ECO:0000256" key="2">
    <source>
        <dbReference type="ARBA" id="ARBA00023125"/>
    </source>
</evidence>
<dbReference type="PANTHER" id="PTHR43280:SF28">
    <property type="entry name" value="HTH-TYPE TRANSCRIPTIONAL ACTIVATOR RHAS"/>
    <property type="match status" value="1"/>
</dbReference>
<dbReference type="InterPro" id="IPR020449">
    <property type="entry name" value="Tscrpt_reg_AraC-type_HTH"/>
</dbReference>
<dbReference type="InterPro" id="IPR018060">
    <property type="entry name" value="HTH_AraC"/>
</dbReference>
<dbReference type="PANTHER" id="PTHR43280">
    <property type="entry name" value="ARAC-FAMILY TRANSCRIPTIONAL REGULATOR"/>
    <property type="match status" value="1"/>
</dbReference>
<dbReference type="InterPro" id="IPR003313">
    <property type="entry name" value="AraC-bd"/>
</dbReference>
<evidence type="ECO:0000256" key="3">
    <source>
        <dbReference type="ARBA" id="ARBA00023163"/>
    </source>
</evidence>
<feature type="domain" description="HTH araC/xylS-type" evidence="4">
    <location>
        <begin position="171"/>
        <end position="269"/>
    </location>
</feature>
<name>A0A9D2BMR1_9FIRM</name>
<dbReference type="SUPFAM" id="SSF51215">
    <property type="entry name" value="Regulatory protein AraC"/>
    <property type="match status" value="1"/>
</dbReference>
<dbReference type="Proteomes" id="UP000886724">
    <property type="component" value="Unassembled WGS sequence"/>
</dbReference>
<dbReference type="GO" id="GO:0043565">
    <property type="term" value="F:sequence-specific DNA binding"/>
    <property type="evidence" value="ECO:0007669"/>
    <property type="project" value="InterPro"/>
</dbReference>
<dbReference type="PRINTS" id="PR00032">
    <property type="entry name" value="HTHARAC"/>
</dbReference>
<dbReference type="Gene3D" id="1.10.10.60">
    <property type="entry name" value="Homeodomain-like"/>
    <property type="match status" value="2"/>
</dbReference>
<dbReference type="SMART" id="SM00342">
    <property type="entry name" value="HTH_ARAC"/>
    <property type="match status" value="1"/>
</dbReference>
<evidence type="ECO:0000256" key="1">
    <source>
        <dbReference type="ARBA" id="ARBA00023015"/>
    </source>
</evidence>
<gene>
    <name evidence="5" type="ORF">H9980_02915</name>
</gene>
<dbReference type="SUPFAM" id="SSF46689">
    <property type="entry name" value="Homeodomain-like"/>
    <property type="match status" value="2"/>
</dbReference>
<dbReference type="GO" id="GO:0003700">
    <property type="term" value="F:DNA-binding transcription factor activity"/>
    <property type="evidence" value="ECO:0007669"/>
    <property type="project" value="InterPro"/>
</dbReference>
<comment type="caution">
    <text evidence="5">The sequence shown here is derived from an EMBL/GenBank/DDBJ whole genome shotgun (WGS) entry which is preliminary data.</text>
</comment>
<dbReference type="Pfam" id="PF02311">
    <property type="entry name" value="AraC_binding"/>
    <property type="match status" value="1"/>
</dbReference>
<dbReference type="PROSITE" id="PS01124">
    <property type="entry name" value="HTH_ARAC_FAMILY_2"/>
    <property type="match status" value="1"/>
</dbReference>
<proteinExistence type="predicted"/>
<organism evidence="5 6">
    <name type="scientific">Candidatus Erysipelatoclostridium merdavium</name>
    <dbReference type="NCBI Taxonomy" id="2838566"/>
    <lineage>
        <taxon>Bacteria</taxon>
        <taxon>Bacillati</taxon>
        <taxon>Bacillota</taxon>
        <taxon>Erysipelotrichia</taxon>
        <taxon>Erysipelotrichales</taxon>
        <taxon>Erysipelotrichales incertae sedis</taxon>
    </lineage>
</organism>
<reference evidence="5" key="1">
    <citation type="journal article" date="2021" name="PeerJ">
        <title>Extensive microbial diversity within the chicken gut microbiome revealed by metagenomics and culture.</title>
        <authorList>
            <person name="Gilroy R."/>
            <person name="Ravi A."/>
            <person name="Getino M."/>
            <person name="Pursley I."/>
            <person name="Horton D.L."/>
            <person name="Alikhan N.F."/>
            <person name="Baker D."/>
            <person name="Gharbi K."/>
            <person name="Hall N."/>
            <person name="Watson M."/>
            <person name="Adriaenssens E.M."/>
            <person name="Foster-Nyarko E."/>
            <person name="Jarju S."/>
            <person name="Secka A."/>
            <person name="Antonio M."/>
            <person name="Oren A."/>
            <person name="Chaudhuri R.R."/>
            <person name="La Ragione R."/>
            <person name="Hildebrand F."/>
            <person name="Pallen M.J."/>
        </authorList>
    </citation>
    <scope>NUCLEOTIDE SEQUENCE</scope>
    <source>
        <strain evidence="5">ChiGjej1B1-14440</strain>
    </source>
</reference>
<sequence>MEKIYYEITNTKNNIPIAIFYHYKAPIQSVKAHWHRALELTLNLEGTVDFYNGNQFETLHENEVSISNSGEIHYSIPHFNCYEDKIVGITLQINYDFLKSLIPDLEETYFKINNPNIQTSIANSILKICKLYDSNNNNRYIKIFLQLLTIIDLLYENCRTKYKNKATKKTKEILNYIHLNYNHDIHLYQVADYFGYSREYFSRMFKQEIGLSFKQYLDNYRIDKSIQLLKNSNQTILEIAYATGFTNENQFIQTFKKYYHLTPGNFRKLLFEDK</sequence>
<dbReference type="AlphaFoldDB" id="A0A9D2BMR1"/>
<keyword evidence="1" id="KW-0805">Transcription regulation</keyword>
<keyword evidence="2" id="KW-0238">DNA-binding</keyword>
<dbReference type="Pfam" id="PF12833">
    <property type="entry name" value="HTH_18"/>
    <property type="match status" value="1"/>
</dbReference>
<dbReference type="InterPro" id="IPR037923">
    <property type="entry name" value="HTH-like"/>
</dbReference>
<evidence type="ECO:0000313" key="6">
    <source>
        <dbReference type="Proteomes" id="UP000886724"/>
    </source>
</evidence>
<evidence type="ECO:0000259" key="4">
    <source>
        <dbReference type="PROSITE" id="PS01124"/>
    </source>
</evidence>
<accession>A0A9D2BMR1</accession>